<organism evidence="2 3">
    <name type="scientific">Rhizobium leucaenae</name>
    <dbReference type="NCBI Taxonomy" id="29450"/>
    <lineage>
        <taxon>Bacteria</taxon>
        <taxon>Pseudomonadati</taxon>
        <taxon>Pseudomonadota</taxon>
        <taxon>Alphaproteobacteria</taxon>
        <taxon>Hyphomicrobiales</taxon>
        <taxon>Rhizobiaceae</taxon>
        <taxon>Rhizobium/Agrobacterium group</taxon>
        <taxon>Rhizobium</taxon>
    </lineage>
</organism>
<accession>A0A7W6ZS36</accession>
<gene>
    <name evidence="2" type="ORF">GGE60_001814</name>
</gene>
<dbReference type="Proteomes" id="UP000543836">
    <property type="component" value="Unassembled WGS sequence"/>
</dbReference>
<sequence length="186" mass="20503">MRSYLDKILPLSALAMLLGTQVSTAAMISQEDPSKIDLAKLIECTTYDVPSYNSFAMWLTGPETSEAMKRFGITEQPSNSLLLREFKLAKPITVFGRQTDRIAFASSGPLALLDEADPHPIAKELGVTAAVDRFDKFLAEKEIFSKKEQLENSDTVLHSRIALDVSTDIYHPGKTLAGCSYSIEVE</sequence>
<protein>
    <submittedName>
        <fullName evidence="2">Uncharacterized protein</fullName>
    </submittedName>
</protein>
<name>A0A7W6ZS36_9HYPH</name>
<reference evidence="2 3" key="1">
    <citation type="submission" date="2020-08" db="EMBL/GenBank/DDBJ databases">
        <title>Genomic Encyclopedia of Type Strains, Phase IV (KMG-V): Genome sequencing to study the core and pangenomes of soil and plant-associated prokaryotes.</title>
        <authorList>
            <person name="Whitman W."/>
        </authorList>
    </citation>
    <scope>NUCLEOTIDE SEQUENCE [LARGE SCALE GENOMIC DNA]</scope>
    <source>
        <strain evidence="2 3">SEMIA 492</strain>
    </source>
</reference>
<evidence type="ECO:0000313" key="2">
    <source>
        <dbReference type="EMBL" id="MBB4567711.1"/>
    </source>
</evidence>
<keyword evidence="3" id="KW-1185">Reference proteome</keyword>
<evidence type="ECO:0000313" key="3">
    <source>
        <dbReference type="Proteomes" id="UP000543836"/>
    </source>
</evidence>
<proteinExistence type="predicted"/>
<feature type="signal peptide" evidence="1">
    <location>
        <begin position="1"/>
        <end position="25"/>
    </location>
</feature>
<dbReference type="RefSeq" id="WP_028754367.1">
    <property type="nucleotide sequence ID" value="NZ_JACIIG010000003.1"/>
</dbReference>
<dbReference type="GeneID" id="32525947"/>
<feature type="chain" id="PRO_5031489483" evidence="1">
    <location>
        <begin position="26"/>
        <end position="186"/>
    </location>
</feature>
<keyword evidence="1" id="KW-0732">Signal</keyword>
<dbReference type="AlphaFoldDB" id="A0A7W6ZS36"/>
<dbReference type="EMBL" id="JACIIG010000003">
    <property type="protein sequence ID" value="MBB4567711.1"/>
    <property type="molecule type" value="Genomic_DNA"/>
</dbReference>
<evidence type="ECO:0000256" key="1">
    <source>
        <dbReference type="SAM" id="SignalP"/>
    </source>
</evidence>
<comment type="caution">
    <text evidence="2">The sequence shown here is derived from an EMBL/GenBank/DDBJ whole genome shotgun (WGS) entry which is preliminary data.</text>
</comment>